<organism evidence="2 3">
    <name type="scientific">Candidozyma auris</name>
    <name type="common">Yeast</name>
    <name type="synonym">Candida auris</name>
    <dbReference type="NCBI Taxonomy" id="498019"/>
    <lineage>
        <taxon>Eukaryota</taxon>
        <taxon>Fungi</taxon>
        <taxon>Dikarya</taxon>
        <taxon>Ascomycota</taxon>
        <taxon>Saccharomycotina</taxon>
        <taxon>Pichiomycetes</taxon>
        <taxon>Metschnikowiaceae</taxon>
        <taxon>Candidozyma</taxon>
    </lineage>
</organism>
<feature type="compositionally biased region" description="Polar residues" evidence="1">
    <location>
        <begin position="1"/>
        <end position="18"/>
    </location>
</feature>
<comment type="caution">
    <text evidence="2">The sequence shown here is derived from an EMBL/GenBank/DDBJ whole genome shotgun (WGS) entry which is preliminary data.</text>
</comment>
<name>A0A0L0NP00_CANAR</name>
<dbReference type="VEuPathDB" id="FungiDB:QG37_07830"/>
<sequence length="33" mass="3678">MTTRGWENEAQGNKTHSVTDAGLVGDFEKKKKN</sequence>
<evidence type="ECO:0000256" key="1">
    <source>
        <dbReference type="SAM" id="MobiDB-lite"/>
    </source>
</evidence>
<dbReference type="Proteomes" id="UP000037122">
    <property type="component" value="Unassembled WGS sequence"/>
</dbReference>
<evidence type="ECO:0000313" key="2">
    <source>
        <dbReference type="EMBL" id="KND95876.1"/>
    </source>
</evidence>
<reference evidence="3" key="1">
    <citation type="journal article" date="2015" name="BMC Genomics">
        <title>Draft genome of a commonly misdiagnosed multidrug resistant pathogen Candida auris.</title>
        <authorList>
            <person name="Chatterjee S."/>
            <person name="Alampalli S.V."/>
            <person name="Nageshan R.K."/>
            <person name="Chettiar S.T."/>
            <person name="Joshi S."/>
            <person name="Tatu U.S."/>
        </authorList>
    </citation>
    <scope>NUCLEOTIDE SEQUENCE [LARGE SCALE GENOMIC DNA]</scope>
    <source>
        <strain evidence="3">6684</strain>
    </source>
</reference>
<accession>A0A0L0NP00</accession>
<gene>
    <name evidence="2" type="ORF">QG37_07830</name>
</gene>
<protein>
    <submittedName>
        <fullName evidence="2">Uncharacterized protein</fullName>
    </submittedName>
</protein>
<feature type="region of interest" description="Disordered" evidence="1">
    <location>
        <begin position="1"/>
        <end position="33"/>
    </location>
</feature>
<dbReference type="EMBL" id="LGST01000064">
    <property type="protein sequence ID" value="KND95876.1"/>
    <property type="molecule type" value="Genomic_DNA"/>
</dbReference>
<proteinExistence type="predicted"/>
<evidence type="ECO:0000313" key="3">
    <source>
        <dbReference type="Proteomes" id="UP000037122"/>
    </source>
</evidence>
<dbReference type="AlphaFoldDB" id="A0A0L0NP00"/>